<gene>
    <name evidence="2" type="ORF">RCL2_000241800</name>
    <name evidence="1" type="ORF">RclHR1_05360008</name>
</gene>
<dbReference type="AlphaFoldDB" id="A0A2Z6RLQ6"/>
<dbReference type="EMBL" id="BLAL01000013">
    <property type="protein sequence ID" value="GES74962.1"/>
    <property type="molecule type" value="Genomic_DNA"/>
</dbReference>
<protein>
    <submittedName>
        <fullName evidence="1">Uncharacterized protein</fullName>
    </submittedName>
</protein>
<reference evidence="1 3" key="1">
    <citation type="submission" date="2017-11" db="EMBL/GenBank/DDBJ databases">
        <title>The genome of Rhizophagus clarus HR1 reveals common genetic basis of auxotrophy among arbuscular mycorrhizal fungi.</title>
        <authorList>
            <person name="Kobayashi Y."/>
        </authorList>
    </citation>
    <scope>NUCLEOTIDE SEQUENCE [LARGE SCALE GENOMIC DNA]</scope>
    <source>
        <strain evidence="1 3">HR1</strain>
    </source>
</reference>
<dbReference type="EMBL" id="BEXD01003911">
    <property type="protein sequence ID" value="GBC03848.1"/>
    <property type="molecule type" value="Genomic_DNA"/>
</dbReference>
<evidence type="ECO:0000313" key="3">
    <source>
        <dbReference type="Proteomes" id="UP000247702"/>
    </source>
</evidence>
<sequence length="77" mass="8939">MCYDYHSERIRLPGMFQIWKHQLSVHDKIFCWPVLETSFIHLGMTDISNRDYIIIIGISACCGTLEQQDLTSSELCS</sequence>
<evidence type="ECO:0000313" key="2">
    <source>
        <dbReference type="EMBL" id="GES74962.1"/>
    </source>
</evidence>
<comment type="caution">
    <text evidence="1">The sequence shown here is derived from an EMBL/GenBank/DDBJ whole genome shotgun (WGS) entry which is preliminary data.</text>
</comment>
<dbReference type="Proteomes" id="UP000615446">
    <property type="component" value="Unassembled WGS sequence"/>
</dbReference>
<reference evidence="2" key="2">
    <citation type="submission" date="2019-10" db="EMBL/GenBank/DDBJ databases">
        <title>Conservation and host-specific expression of non-tandemly repeated heterogenous ribosome RNA gene in arbuscular mycorrhizal fungi.</title>
        <authorList>
            <person name="Maeda T."/>
            <person name="Kobayashi Y."/>
            <person name="Nakagawa T."/>
            <person name="Ezawa T."/>
            <person name="Yamaguchi K."/>
            <person name="Bino T."/>
            <person name="Nishimoto Y."/>
            <person name="Shigenobu S."/>
            <person name="Kawaguchi M."/>
        </authorList>
    </citation>
    <scope>NUCLEOTIDE SEQUENCE</scope>
    <source>
        <strain evidence="2">HR1</strain>
    </source>
</reference>
<name>A0A2Z6RLQ6_9GLOM</name>
<accession>A0A2Z6RLQ6</accession>
<proteinExistence type="predicted"/>
<evidence type="ECO:0000313" key="1">
    <source>
        <dbReference type="EMBL" id="GBC03848.1"/>
    </source>
</evidence>
<keyword evidence="3" id="KW-1185">Reference proteome</keyword>
<dbReference type="Proteomes" id="UP000247702">
    <property type="component" value="Unassembled WGS sequence"/>
</dbReference>
<organism evidence="1 3">
    <name type="scientific">Rhizophagus clarus</name>
    <dbReference type="NCBI Taxonomy" id="94130"/>
    <lineage>
        <taxon>Eukaryota</taxon>
        <taxon>Fungi</taxon>
        <taxon>Fungi incertae sedis</taxon>
        <taxon>Mucoromycota</taxon>
        <taxon>Glomeromycotina</taxon>
        <taxon>Glomeromycetes</taxon>
        <taxon>Glomerales</taxon>
        <taxon>Glomeraceae</taxon>
        <taxon>Rhizophagus</taxon>
    </lineage>
</organism>